<keyword evidence="9" id="KW-1185">Reference proteome</keyword>
<keyword evidence="2 5" id="KW-0067">ATP-binding</keyword>
<evidence type="ECO:0000313" key="8">
    <source>
        <dbReference type="EMBL" id="CAE7437945.1"/>
    </source>
</evidence>
<dbReference type="PANTHER" id="PTHR11630">
    <property type="entry name" value="DNA REPLICATION LICENSING FACTOR MCM FAMILY MEMBER"/>
    <property type="match status" value="1"/>
</dbReference>
<dbReference type="EC" id="3.6.4.12" evidence="6"/>
<dbReference type="SUPFAM" id="SSF50249">
    <property type="entry name" value="Nucleic acid-binding proteins"/>
    <property type="match status" value="1"/>
</dbReference>
<sequence length="1049" mass="116812">MALKQDLDKMKLSKVKEMASRAHDHKDLIRKFIRHYECEDSRDGKYGGLKYKAMMQKAVNNLIGTIVIELDDVERFCKKELLEPDADMGDSSGQLKQSIEQLVGAIEAHTPRYQGFFYEICDAEQPARDENYRAEGAARARDELQDWRERLNAQEATGGLDKSMGVPARLRNPWDIRFKPRASAASMTMRQIKGDAVGHLVQMDCLVVSVQQVKPKVQIVTYHCQTCGSEIFQSVEGDTYTPPKECPSAKCKENKQSGNLRRNVRTCAFTRHEEVKVQELAEHVPTGGIPRTMTVQAEGDLTRQVAPGQAITLTGVYYPHELPYFMRLRQASAMTQKMFIEAHHFQKHKSGYGESTADEGQMQNKINEAFESRGSLYEAASKSIAPEIFGHQDLKKALLLVLIGAPTKQMKDGLKIRGDIHTLMMGDPGVAKSQLLKQVTHIAPRSVYTSGKGSSSAGLTASVNRDNATGDVTLEGGALVMADMGVCCIDEFDKMDERDRTAIHEVMEQQTISIAKAGITTTLNCRTTVLAAANPVYGRYNPYKSPVENIDLPAALLSRFDLVFLLLDTVECDKDKQLAKHVAGVRSNYQRQQETETREADDVLNLGFKPFDHKFMRAYIKKAKSFDPFLDKALVGEMADAYVSIRDDEKRDGLESKKSYTTPRTLLAIARLSQAHARARFSERVERQDFEEAMRLMKASKESIELSLPAKRGENPMNIVYDIVSDLSRRDAARKSDGWVDLAHVVSMAGHKALPEELVMEAIGTWCSVSAMSINHEKTMVQFVVPDGEGTCNIPQPPPAAGVLRPVGGPMPPAEQALRMSRLKRRKELCDNLAADISRDLTVILQDKWVAVVSKGQEFTRFRSCAAKVHESMKVGIHACMLVERHATVKVVAIAKPWQVLRILQGVGLEASNGKGCVIHAKEEAAATADREGVDSVEMKRVEEIQLRAAGKYRSQSNIQAKEVELAVQQKDEPPPAECPFRACKIAQLRHKKDVGILETNVPMDESDPDGSRSGLLESGLGPWVIVLGLPPQRPGGRWRHQKEWHDFL</sequence>
<keyword evidence="6" id="KW-0539">Nucleus</keyword>
<dbReference type="Gene3D" id="2.20.28.10">
    <property type="match status" value="1"/>
</dbReference>
<comment type="subcellular location">
    <subcellularLocation>
        <location evidence="6">Nucleus</location>
    </subcellularLocation>
</comment>
<dbReference type="GO" id="GO:0006271">
    <property type="term" value="P:DNA strand elongation involved in DNA replication"/>
    <property type="evidence" value="ECO:0007669"/>
    <property type="project" value="TreeGrafter"/>
</dbReference>
<keyword evidence="4 6" id="KW-0131">Cell cycle</keyword>
<organism evidence="8 9">
    <name type="scientific">Symbiodinium natans</name>
    <dbReference type="NCBI Taxonomy" id="878477"/>
    <lineage>
        <taxon>Eukaryota</taxon>
        <taxon>Sar</taxon>
        <taxon>Alveolata</taxon>
        <taxon>Dinophyceae</taxon>
        <taxon>Suessiales</taxon>
        <taxon>Symbiodiniaceae</taxon>
        <taxon>Symbiodinium</taxon>
    </lineage>
</organism>
<dbReference type="FunFam" id="3.40.50.300:FF:000826">
    <property type="entry name" value="Replicative DNA helicase Mcm"/>
    <property type="match status" value="1"/>
</dbReference>
<proteinExistence type="inferred from homology"/>
<comment type="function">
    <text evidence="6">Acts as component of the MCM2-7 complex (MCM complex) which is the replicative helicase essential for 'once per cell cycle' DNA replication initiation and elongation in eukaryotic cells. The active ATPase sites in the MCM2-7 ring are formed through the interaction surfaces of two neighboring subunits such that a critical structure of a conserved arginine finger motif is provided in trans relative to the ATP-binding site of the Walker A box of the adjacent subunit. The six ATPase active sites, however, are likely to contribute differentially to the complex helicase activity.</text>
</comment>
<dbReference type="InterPro" id="IPR008050">
    <property type="entry name" value="MCM7"/>
</dbReference>
<dbReference type="GO" id="GO:0005634">
    <property type="term" value="C:nucleus"/>
    <property type="evidence" value="ECO:0007669"/>
    <property type="project" value="UniProtKB-SubCell"/>
</dbReference>
<comment type="catalytic activity">
    <reaction evidence="6">
        <text>ATP + H2O = ADP + phosphate + H(+)</text>
        <dbReference type="Rhea" id="RHEA:13065"/>
        <dbReference type="ChEBI" id="CHEBI:15377"/>
        <dbReference type="ChEBI" id="CHEBI:15378"/>
        <dbReference type="ChEBI" id="CHEBI:30616"/>
        <dbReference type="ChEBI" id="CHEBI:43474"/>
        <dbReference type="ChEBI" id="CHEBI:456216"/>
        <dbReference type="EC" id="3.6.4.12"/>
    </reaction>
</comment>
<dbReference type="OrthoDB" id="271325at2759"/>
<dbReference type="InterPro" id="IPR041562">
    <property type="entry name" value="MCM_lid"/>
</dbReference>
<dbReference type="GO" id="GO:0005524">
    <property type="term" value="F:ATP binding"/>
    <property type="evidence" value="ECO:0007669"/>
    <property type="project" value="UniProtKB-KW"/>
</dbReference>
<dbReference type="GO" id="GO:0017116">
    <property type="term" value="F:single-stranded DNA helicase activity"/>
    <property type="evidence" value="ECO:0007669"/>
    <property type="project" value="TreeGrafter"/>
</dbReference>
<dbReference type="SUPFAM" id="SSF52540">
    <property type="entry name" value="P-loop containing nucleoside triphosphate hydrolases"/>
    <property type="match status" value="1"/>
</dbReference>
<evidence type="ECO:0000256" key="5">
    <source>
        <dbReference type="RuleBase" id="RU004070"/>
    </source>
</evidence>
<evidence type="ECO:0000256" key="6">
    <source>
        <dbReference type="RuleBase" id="RU365012"/>
    </source>
</evidence>
<dbReference type="Pfam" id="PF17207">
    <property type="entry name" value="MCM_OB"/>
    <property type="match status" value="1"/>
</dbReference>
<comment type="caution">
    <text evidence="8">The sequence shown here is derived from an EMBL/GenBank/DDBJ whole genome shotgun (WGS) entry which is preliminary data.</text>
</comment>
<dbReference type="Gene3D" id="2.40.50.140">
    <property type="entry name" value="Nucleic acid-binding proteins"/>
    <property type="match status" value="1"/>
</dbReference>
<dbReference type="PROSITE" id="PS50051">
    <property type="entry name" value="MCM_2"/>
    <property type="match status" value="1"/>
</dbReference>
<dbReference type="PRINTS" id="PR01657">
    <property type="entry name" value="MCMFAMILY"/>
</dbReference>
<dbReference type="InterPro" id="IPR012340">
    <property type="entry name" value="NA-bd_OB-fold"/>
</dbReference>
<dbReference type="InterPro" id="IPR033762">
    <property type="entry name" value="MCM_OB"/>
</dbReference>
<dbReference type="Gene3D" id="3.40.50.300">
    <property type="entry name" value="P-loop containing nucleotide triphosphate hydrolases"/>
    <property type="match status" value="1"/>
</dbReference>
<keyword evidence="1 5" id="KW-0547">Nucleotide-binding</keyword>
<dbReference type="Pfam" id="PF00493">
    <property type="entry name" value="MCM"/>
    <property type="match status" value="1"/>
</dbReference>
<keyword evidence="6" id="KW-0235">DNA replication</keyword>
<reference evidence="8" key="1">
    <citation type="submission" date="2021-02" db="EMBL/GenBank/DDBJ databases">
        <authorList>
            <person name="Dougan E. K."/>
            <person name="Rhodes N."/>
            <person name="Thang M."/>
            <person name="Chan C."/>
        </authorList>
    </citation>
    <scope>NUCLEOTIDE SEQUENCE</scope>
</reference>
<dbReference type="PANTHER" id="PTHR11630:SF26">
    <property type="entry name" value="DNA REPLICATION LICENSING FACTOR MCM7"/>
    <property type="match status" value="1"/>
</dbReference>
<dbReference type="SMART" id="SM00350">
    <property type="entry name" value="MCM"/>
    <property type="match status" value="1"/>
</dbReference>
<dbReference type="InterPro" id="IPR027417">
    <property type="entry name" value="P-loop_NTPase"/>
</dbReference>
<keyword evidence="3 5" id="KW-0238">DNA-binding</keyword>
<dbReference type="AlphaFoldDB" id="A0A812RHV1"/>
<dbReference type="GO" id="GO:0042555">
    <property type="term" value="C:MCM complex"/>
    <property type="evidence" value="ECO:0007669"/>
    <property type="project" value="InterPro"/>
</dbReference>
<keyword evidence="6" id="KW-0378">Hydrolase</keyword>
<gene>
    <name evidence="6 8" type="primary">MCM7</name>
    <name evidence="8" type="ORF">SNAT2548_LOCUS23802</name>
</gene>
<dbReference type="EMBL" id="CAJNDS010002335">
    <property type="protein sequence ID" value="CAE7437945.1"/>
    <property type="molecule type" value="Genomic_DNA"/>
</dbReference>
<dbReference type="GO" id="GO:0003697">
    <property type="term" value="F:single-stranded DNA binding"/>
    <property type="evidence" value="ECO:0007669"/>
    <property type="project" value="TreeGrafter"/>
</dbReference>
<protein>
    <recommendedName>
        <fullName evidence="6">DNA replication licensing factor MCM7</fullName>
        <ecNumber evidence="6">3.6.4.12</ecNumber>
    </recommendedName>
</protein>
<dbReference type="PRINTS" id="PR01663">
    <property type="entry name" value="MCMPROTEIN7"/>
</dbReference>
<dbReference type="PROSITE" id="PS00847">
    <property type="entry name" value="MCM_1"/>
    <property type="match status" value="1"/>
</dbReference>
<keyword evidence="6" id="KW-0347">Helicase</keyword>
<evidence type="ECO:0000313" key="9">
    <source>
        <dbReference type="Proteomes" id="UP000604046"/>
    </source>
</evidence>
<evidence type="ECO:0000256" key="1">
    <source>
        <dbReference type="ARBA" id="ARBA00022741"/>
    </source>
</evidence>
<comment type="similarity">
    <text evidence="5">Belongs to the MCM family.</text>
</comment>
<dbReference type="GO" id="GO:0016787">
    <property type="term" value="F:hydrolase activity"/>
    <property type="evidence" value="ECO:0007669"/>
    <property type="project" value="UniProtKB-KW"/>
</dbReference>
<dbReference type="InterPro" id="IPR018525">
    <property type="entry name" value="MCM_CS"/>
</dbReference>
<evidence type="ECO:0000256" key="4">
    <source>
        <dbReference type="ARBA" id="ARBA00023306"/>
    </source>
</evidence>
<dbReference type="GO" id="GO:0006270">
    <property type="term" value="P:DNA replication initiation"/>
    <property type="evidence" value="ECO:0007669"/>
    <property type="project" value="InterPro"/>
</dbReference>
<evidence type="ECO:0000256" key="3">
    <source>
        <dbReference type="ARBA" id="ARBA00023125"/>
    </source>
</evidence>
<dbReference type="InterPro" id="IPR031327">
    <property type="entry name" value="MCM"/>
</dbReference>
<evidence type="ECO:0000256" key="2">
    <source>
        <dbReference type="ARBA" id="ARBA00022840"/>
    </source>
</evidence>
<dbReference type="Pfam" id="PF17855">
    <property type="entry name" value="MCM_lid"/>
    <property type="match status" value="1"/>
</dbReference>
<dbReference type="GO" id="GO:0000727">
    <property type="term" value="P:double-strand break repair via break-induced replication"/>
    <property type="evidence" value="ECO:0007669"/>
    <property type="project" value="TreeGrafter"/>
</dbReference>
<name>A0A812RHV1_9DINO</name>
<dbReference type="Proteomes" id="UP000604046">
    <property type="component" value="Unassembled WGS sequence"/>
</dbReference>
<dbReference type="InterPro" id="IPR001208">
    <property type="entry name" value="MCM_dom"/>
</dbReference>
<evidence type="ECO:0000259" key="7">
    <source>
        <dbReference type="PROSITE" id="PS50051"/>
    </source>
</evidence>
<feature type="domain" description="MCM C-terminal AAA(+) ATPase" evidence="7">
    <location>
        <begin position="376"/>
        <end position="582"/>
    </location>
</feature>
<accession>A0A812RHV1</accession>